<feature type="domain" description="PBZ-type" evidence="6">
    <location>
        <begin position="4"/>
        <end position="26"/>
    </location>
</feature>
<evidence type="ECO:0000259" key="6">
    <source>
        <dbReference type="Pfam" id="PF10283"/>
    </source>
</evidence>
<dbReference type="InterPro" id="IPR019406">
    <property type="entry name" value="APLF_PBZ"/>
</dbReference>
<comment type="subcellular location">
    <subcellularLocation>
        <location evidence="2">Chromosome</location>
    </subcellularLocation>
    <subcellularLocation>
        <location evidence="1">Nucleus</location>
    </subcellularLocation>
</comment>
<dbReference type="PANTHER" id="PTHR13386">
    <property type="entry name" value="HISTONE PARYLATION FACTOR 1"/>
    <property type="match status" value="1"/>
</dbReference>
<accession>A0A915ATU0</accession>
<dbReference type="GO" id="GO:0072572">
    <property type="term" value="F:poly-ADP-D-ribose binding"/>
    <property type="evidence" value="ECO:0007669"/>
    <property type="project" value="TreeGrafter"/>
</dbReference>
<comment type="similarity">
    <text evidence="3">Belongs to the HPF1 family.</text>
</comment>
<organism evidence="7 8">
    <name type="scientific">Parascaris univalens</name>
    <name type="common">Nematode worm</name>
    <dbReference type="NCBI Taxonomy" id="6257"/>
    <lineage>
        <taxon>Eukaryota</taxon>
        <taxon>Metazoa</taxon>
        <taxon>Ecdysozoa</taxon>
        <taxon>Nematoda</taxon>
        <taxon>Chromadorea</taxon>
        <taxon>Rhabditida</taxon>
        <taxon>Spirurina</taxon>
        <taxon>Ascaridomorpha</taxon>
        <taxon>Ascaridoidea</taxon>
        <taxon>Ascarididae</taxon>
        <taxon>Parascaris</taxon>
    </lineage>
</organism>
<evidence type="ECO:0000256" key="2">
    <source>
        <dbReference type="ARBA" id="ARBA00004286"/>
    </source>
</evidence>
<evidence type="ECO:0000256" key="3">
    <source>
        <dbReference type="ARBA" id="ARBA00010803"/>
    </source>
</evidence>
<proteinExistence type="inferred from homology"/>
<dbReference type="Pfam" id="PF10283">
    <property type="entry name" value="zf-CCHH"/>
    <property type="match status" value="1"/>
</dbReference>
<dbReference type="GO" id="GO:0042393">
    <property type="term" value="F:histone binding"/>
    <property type="evidence" value="ECO:0007669"/>
    <property type="project" value="InterPro"/>
</dbReference>
<evidence type="ECO:0000313" key="7">
    <source>
        <dbReference type="Proteomes" id="UP000887569"/>
    </source>
</evidence>
<dbReference type="Proteomes" id="UP000887569">
    <property type="component" value="Unplaced"/>
</dbReference>
<dbReference type="GO" id="GO:0006974">
    <property type="term" value="P:DNA damage response"/>
    <property type="evidence" value="ECO:0007669"/>
    <property type="project" value="InterPro"/>
</dbReference>
<evidence type="ECO:0000256" key="1">
    <source>
        <dbReference type="ARBA" id="ARBA00004123"/>
    </source>
</evidence>
<keyword evidence="5" id="KW-0539">Nucleus</keyword>
<evidence type="ECO:0000256" key="4">
    <source>
        <dbReference type="ARBA" id="ARBA00022454"/>
    </source>
</evidence>
<keyword evidence="4" id="KW-0158">Chromosome</keyword>
<dbReference type="AlphaFoldDB" id="A0A915ATU0"/>
<dbReference type="GO" id="GO:0005694">
    <property type="term" value="C:chromosome"/>
    <property type="evidence" value="ECO:0007669"/>
    <property type="project" value="UniProtKB-SubCell"/>
</dbReference>
<protein>
    <submittedName>
        <fullName evidence="8">Aprataxin and PNK-like factor PBZ domain-containing protein</fullName>
    </submittedName>
</protein>
<dbReference type="Pfam" id="PF10228">
    <property type="entry name" value="HPF1"/>
    <property type="match status" value="1"/>
</dbReference>
<dbReference type="WBParaSite" id="PgR016_g051_t01">
    <property type="protein sequence ID" value="PgR016_g051_t01"/>
    <property type="gene ID" value="PgR016_g051"/>
</dbReference>
<reference evidence="8" key="1">
    <citation type="submission" date="2022-11" db="UniProtKB">
        <authorList>
            <consortium name="WormBaseParasite"/>
        </authorList>
    </citation>
    <scope>IDENTIFICATION</scope>
</reference>
<name>A0A915ATU0_PARUN</name>
<keyword evidence="7" id="KW-1185">Reference proteome</keyword>
<evidence type="ECO:0000256" key="5">
    <source>
        <dbReference type="ARBA" id="ARBA00023242"/>
    </source>
</evidence>
<dbReference type="GO" id="GO:0005634">
    <property type="term" value="C:nucleus"/>
    <property type="evidence" value="ECO:0007669"/>
    <property type="project" value="UniProtKB-SubCell"/>
</dbReference>
<dbReference type="InterPro" id="IPR019361">
    <property type="entry name" value="HPF1"/>
</dbReference>
<sequence length="394" mass="44997">MPPPPCKFGTHCYRRKNRKHMEEFSHDQHEPIKNELKLTEVSSTNLKRTAQSPLDENVEENVKYAKLTLANDEIANDLRGKFLVSFPPEFFRFWNDIQTLIQKTVDNDDPRVALSALKNLRLLGVFRYLHTNPHETSTIDANIYLTMDRYANDLPEMQTIAVYDGGRFAYWRDTPNDERPLLVHVDSKVEHFAKLELIGVADPVYMVAYLKSKAGDTLPKVDNILAKLLHADSALCGGDGKYDVKVFHKKYDALLKELRAKRRKQALGEPFHGLGIVVKVENDIGYRPLSEKPARLKHQLQEIATTSDAEMKRKLMEPIMELVSYVQFANDEMDFGMGLELGHNLFLSNFVDFDKLAVSILSGAYTLLGRDEFSRILKAHAGIRRSFDSKGNDE</sequence>
<dbReference type="PANTHER" id="PTHR13386:SF1">
    <property type="entry name" value="HISTONE PARYLATION FACTOR 1"/>
    <property type="match status" value="1"/>
</dbReference>
<evidence type="ECO:0000313" key="8">
    <source>
        <dbReference type="WBParaSite" id="PgR016_g051_t01"/>
    </source>
</evidence>